<dbReference type="GO" id="GO:0016301">
    <property type="term" value="F:kinase activity"/>
    <property type="evidence" value="ECO:0007669"/>
    <property type="project" value="UniProtKB-KW"/>
</dbReference>
<organism evidence="10 11">
    <name type="scientific">Hymenobacter mellowenesis</name>
    <dbReference type="NCBI Taxonomy" id="3063995"/>
    <lineage>
        <taxon>Bacteria</taxon>
        <taxon>Pseudomonadati</taxon>
        <taxon>Bacteroidota</taxon>
        <taxon>Cytophagia</taxon>
        <taxon>Cytophagales</taxon>
        <taxon>Hymenobacteraceae</taxon>
        <taxon>Hymenobacter</taxon>
    </lineage>
</organism>
<evidence type="ECO:0000313" key="11">
    <source>
        <dbReference type="Proteomes" id="UP001167796"/>
    </source>
</evidence>
<evidence type="ECO:0000256" key="7">
    <source>
        <dbReference type="ARBA" id="ARBA00022989"/>
    </source>
</evidence>
<feature type="domain" description="Histidine kinase" evidence="9">
    <location>
        <begin position="212"/>
        <end position="416"/>
    </location>
</feature>
<dbReference type="InterPro" id="IPR036097">
    <property type="entry name" value="HisK_dim/P_sf"/>
</dbReference>
<dbReference type="PANTHER" id="PTHR45436">
    <property type="entry name" value="SENSOR HISTIDINE KINASE YKOH"/>
    <property type="match status" value="1"/>
</dbReference>
<keyword evidence="3" id="KW-0597">Phosphoprotein</keyword>
<evidence type="ECO:0000256" key="5">
    <source>
        <dbReference type="ARBA" id="ARBA00022692"/>
    </source>
</evidence>
<feature type="transmembrane region" description="Helical" evidence="8">
    <location>
        <begin position="123"/>
        <end position="145"/>
    </location>
</feature>
<dbReference type="SUPFAM" id="SSF47384">
    <property type="entry name" value="Homodimeric domain of signal transducing histidine kinase"/>
    <property type="match status" value="1"/>
</dbReference>
<keyword evidence="4" id="KW-0808">Transferase</keyword>
<evidence type="ECO:0000313" key="10">
    <source>
        <dbReference type="EMBL" id="MDO7845068.1"/>
    </source>
</evidence>
<accession>A0ABT9A5E3</accession>
<keyword evidence="8" id="KW-0472">Membrane</keyword>
<dbReference type="PANTHER" id="PTHR45436:SF5">
    <property type="entry name" value="SENSOR HISTIDINE KINASE TRCS"/>
    <property type="match status" value="1"/>
</dbReference>
<evidence type="ECO:0000256" key="1">
    <source>
        <dbReference type="ARBA" id="ARBA00000085"/>
    </source>
</evidence>
<proteinExistence type="predicted"/>
<dbReference type="InterPro" id="IPR003594">
    <property type="entry name" value="HATPase_dom"/>
</dbReference>
<dbReference type="SUPFAM" id="SSF55874">
    <property type="entry name" value="ATPase domain of HSP90 chaperone/DNA topoisomerase II/histidine kinase"/>
    <property type="match status" value="1"/>
</dbReference>
<sequence>MKLLARTNRYYLGLSALLFVLGTGLLYGGLQYALAHEVDEQLQQQRVYLTERIRATGALPTITMPQELTIDGPTRSESLRDTIIFDTIEHEAVPFRVISFPVAVRGQPHWLTLRKSLLETEDILKVILMVMLAVMTLLFGSLLLLNQWLSRWLWAPFRRTLKALRGYQLQQPQSLELPETPIDEFSELNQAVAQLTQRVAADYRALKEFTENAAHETQTPLAIMQAQLEQLVQDPELPERTLAAVQDVYRAARRLSRLHQALTLLSKIENRQFGSDGRPVQLDGVVQEKLRQLQDFMEAKAVNPQVDPLPPVALVMHPALAESLVGNLLQNAVKHNVQGGQLQVRLTAAALEITNTGPELRTDPMLLLGRFRKHNAASDSPGLGLSIAEQICTYYGFRLTYAYAPVGSLHTLRVTF</sequence>
<dbReference type="EC" id="2.7.13.3" evidence="2"/>
<evidence type="ECO:0000256" key="4">
    <source>
        <dbReference type="ARBA" id="ARBA00022679"/>
    </source>
</evidence>
<comment type="catalytic activity">
    <reaction evidence="1">
        <text>ATP + protein L-histidine = ADP + protein N-phospho-L-histidine.</text>
        <dbReference type="EC" id="2.7.13.3"/>
    </reaction>
</comment>
<dbReference type="InterPro" id="IPR050428">
    <property type="entry name" value="TCS_sensor_his_kinase"/>
</dbReference>
<comment type="caution">
    <text evidence="10">The sequence shown here is derived from an EMBL/GenBank/DDBJ whole genome shotgun (WGS) entry which is preliminary data.</text>
</comment>
<reference evidence="10" key="1">
    <citation type="submission" date="2023-07" db="EMBL/GenBank/DDBJ databases">
        <authorList>
            <person name="Kim M.K."/>
        </authorList>
    </citation>
    <scope>NUCLEOTIDE SEQUENCE</scope>
    <source>
        <strain evidence="10">M29</strain>
    </source>
</reference>
<evidence type="ECO:0000256" key="3">
    <source>
        <dbReference type="ARBA" id="ARBA00022553"/>
    </source>
</evidence>
<evidence type="ECO:0000256" key="8">
    <source>
        <dbReference type="SAM" id="Phobius"/>
    </source>
</evidence>
<evidence type="ECO:0000259" key="9">
    <source>
        <dbReference type="PROSITE" id="PS50109"/>
    </source>
</evidence>
<dbReference type="Pfam" id="PF02518">
    <property type="entry name" value="HATPase_c"/>
    <property type="match status" value="1"/>
</dbReference>
<evidence type="ECO:0000256" key="2">
    <source>
        <dbReference type="ARBA" id="ARBA00012438"/>
    </source>
</evidence>
<dbReference type="Gene3D" id="1.10.287.130">
    <property type="match status" value="1"/>
</dbReference>
<evidence type="ECO:0000256" key="6">
    <source>
        <dbReference type="ARBA" id="ARBA00022777"/>
    </source>
</evidence>
<dbReference type="InterPro" id="IPR005467">
    <property type="entry name" value="His_kinase_dom"/>
</dbReference>
<dbReference type="PROSITE" id="PS50109">
    <property type="entry name" value="HIS_KIN"/>
    <property type="match status" value="1"/>
</dbReference>
<protein>
    <recommendedName>
        <fullName evidence="2">histidine kinase</fullName>
        <ecNumber evidence="2">2.7.13.3</ecNumber>
    </recommendedName>
</protein>
<dbReference type="InterPro" id="IPR036890">
    <property type="entry name" value="HATPase_C_sf"/>
</dbReference>
<name>A0ABT9A5E3_9BACT</name>
<dbReference type="SMART" id="SM00388">
    <property type="entry name" value="HisKA"/>
    <property type="match status" value="1"/>
</dbReference>
<dbReference type="InterPro" id="IPR003661">
    <property type="entry name" value="HisK_dim/P_dom"/>
</dbReference>
<keyword evidence="5 8" id="KW-0812">Transmembrane</keyword>
<keyword evidence="6 10" id="KW-0418">Kinase</keyword>
<dbReference type="Pfam" id="PF00512">
    <property type="entry name" value="HisKA"/>
    <property type="match status" value="1"/>
</dbReference>
<dbReference type="Gene3D" id="3.30.565.10">
    <property type="entry name" value="Histidine kinase-like ATPase, C-terminal domain"/>
    <property type="match status" value="1"/>
</dbReference>
<dbReference type="CDD" id="cd00082">
    <property type="entry name" value="HisKA"/>
    <property type="match status" value="1"/>
</dbReference>
<keyword evidence="7 8" id="KW-1133">Transmembrane helix</keyword>
<dbReference type="Proteomes" id="UP001167796">
    <property type="component" value="Unassembled WGS sequence"/>
</dbReference>
<gene>
    <name evidence="10" type="ORF">Q5H92_01775</name>
</gene>
<keyword evidence="11" id="KW-1185">Reference proteome</keyword>
<dbReference type="RefSeq" id="WP_305009743.1">
    <property type="nucleotide sequence ID" value="NZ_JAUQSX010000001.1"/>
</dbReference>
<dbReference type="EMBL" id="JAUQSX010000001">
    <property type="protein sequence ID" value="MDO7845068.1"/>
    <property type="molecule type" value="Genomic_DNA"/>
</dbReference>